<dbReference type="Pfam" id="PF00249">
    <property type="entry name" value="Myb_DNA-binding"/>
    <property type="match status" value="1"/>
</dbReference>
<gene>
    <name evidence="14" type="primary">Necator_chrIII.g11466</name>
    <name evidence="14" type="ORF">RB195_010701</name>
</gene>
<keyword evidence="5 10" id="KW-0732">Signal</keyword>
<dbReference type="SMART" id="SM00271">
    <property type="entry name" value="DnaJ"/>
    <property type="match status" value="1"/>
</dbReference>
<evidence type="ECO:0000256" key="2">
    <source>
        <dbReference type="ARBA" id="ARBA00004514"/>
    </source>
</evidence>
<sequence>MHCVATVIFLLTVVEDVEPAWNSEELALYDLVEEIKANFYDVFGITKEASIGDIKKAYRRLSLEWHPDRNSAPDASEKFRQIVSIYEILKSTELREKYDNVLEFGLPDWRQPIYYYRKMRKLAWYEAIIVLMGVSTIAHYLMMWAAYYEKYLVLKQNLRKSRKRDKKGEAENSMTQLHDALDVFRPRFHDLLPFIVARTSWNLLKAIPFLIQEQLSRKDLEVKEEQNHEVRRPAPTPRVPEFTYEVATDLKAVSTNNPEMSAKYMSEAEESQKKQSGAPWSCDELYQLVRLSTEKFPPGKLKHMKQEEYEKLAMGQQSNAVVDIRSGKTEETTGISSTASSYQEWTQTEQKQLEAALQQYPKGCEDRWDKIAAAVPTKSMEQCQQRLKELVELVRRKKASKAQ</sequence>
<dbReference type="SUPFAM" id="SSF46565">
    <property type="entry name" value="Chaperone J-domain"/>
    <property type="match status" value="1"/>
</dbReference>
<keyword evidence="4 9" id="KW-0812">Transmembrane</keyword>
<keyword evidence="7 9" id="KW-0472">Membrane</keyword>
<reference evidence="14 15" key="1">
    <citation type="submission" date="2023-08" db="EMBL/GenBank/DDBJ databases">
        <title>A Necator americanus chromosomal reference genome.</title>
        <authorList>
            <person name="Ilik V."/>
            <person name="Petrzelkova K.J."/>
            <person name="Pardy F."/>
            <person name="Fuh T."/>
            <person name="Niatou-Singa F.S."/>
            <person name="Gouil Q."/>
            <person name="Baker L."/>
            <person name="Ritchie M.E."/>
            <person name="Jex A.R."/>
            <person name="Gazzola D."/>
            <person name="Li H."/>
            <person name="Toshio Fujiwara R."/>
            <person name="Zhan B."/>
            <person name="Aroian R.V."/>
            <person name="Pafco B."/>
            <person name="Schwarz E.M."/>
        </authorList>
    </citation>
    <scope>NUCLEOTIDE SEQUENCE [LARGE SCALE GENOMIC DNA]</scope>
    <source>
        <strain evidence="14 15">Aroian</strain>
        <tissue evidence="14">Whole animal</tissue>
    </source>
</reference>
<evidence type="ECO:0000259" key="12">
    <source>
        <dbReference type="PROSITE" id="PS50090"/>
    </source>
</evidence>
<dbReference type="Pfam" id="PF00226">
    <property type="entry name" value="DnaJ"/>
    <property type="match status" value="1"/>
</dbReference>
<dbReference type="InterPro" id="IPR001623">
    <property type="entry name" value="DnaJ_domain"/>
</dbReference>
<dbReference type="Gene3D" id="1.10.287.110">
    <property type="entry name" value="DnaJ domain"/>
    <property type="match status" value="1"/>
</dbReference>
<dbReference type="InterPro" id="IPR017930">
    <property type="entry name" value="Myb_dom"/>
</dbReference>
<accession>A0ABR1CZH0</accession>
<evidence type="ECO:0000256" key="8">
    <source>
        <dbReference type="ARBA" id="ARBA00037847"/>
    </source>
</evidence>
<dbReference type="PROSITE" id="PS50090">
    <property type="entry name" value="MYB_LIKE"/>
    <property type="match status" value="1"/>
</dbReference>
<comment type="subcellular location">
    <subcellularLocation>
        <location evidence="2">Cytoplasm</location>
        <location evidence="2">Cytosol</location>
    </subcellularLocation>
    <subcellularLocation>
        <location evidence="8">Endomembrane system</location>
        <topology evidence="8">Single-pass membrane protein</topology>
    </subcellularLocation>
    <subcellularLocation>
        <location evidence="1">Nucleus</location>
    </subcellularLocation>
</comment>
<dbReference type="EMBL" id="JAVFWL010000003">
    <property type="protein sequence ID" value="KAK6743585.1"/>
    <property type="molecule type" value="Genomic_DNA"/>
</dbReference>
<feature type="transmembrane region" description="Helical" evidence="9">
    <location>
        <begin position="122"/>
        <end position="147"/>
    </location>
</feature>
<dbReference type="CDD" id="cd00167">
    <property type="entry name" value="SANT"/>
    <property type="match status" value="1"/>
</dbReference>
<dbReference type="InterPro" id="IPR036869">
    <property type="entry name" value="J_dom_sf"/>
</dbReference>
<dbReference type="Gene3D" id="1.10.10.60">
    <property type="entry name" value="Homeodomain-like"/>
    <property type="match status" value="1"/>
</dbReference>
<dbReference type="CDD" id="cd06257">
    <property type="entry name" value="DnaJ"/>
    <property type="match status" value="1"/>
</dbReference>
<organism evidence="14 15">
    <name type="scientific">Necator americanus</name>
    <name type="common">Human hookworm</name>
    <dbReference type="NCBI Taxonomy" id="51031"/>
    <lineage>
        <taxon>Eukaryota</taxon>
        <taxon>Metazoa</taxon>
        <taxon>Ecdysozoa</taxon>
        <taxon>Nematoda</taxon>
        <taxon>Chromadorea</taxon>
        <taxon>Rhabditida</taxon>
        <taxon>Rhabditina</taxon>
        <taxon>Rhabditomorpha</taxon>
        <taxon>Strongyloidea</taxon>
        <taxon>Ancylostomatidae</taxon>
        <taxon>Bunostominae</taxon>
        <taxon>Necator</taxon>
    </lineage>
</organism>
<dbReference type="PANTHER" id="PTHR44653">
    <property type="entry name" value="DNAJ HOMOLOG SUBFAMILY C MEMBER 1"/>
    <property type="match status" value="1"/>
</dbReference>
<dbReference type="PANTHER" id="PTHR44653:SF2">
    <property type="entry name" value="DNAJ HOMOLOG SUBFAMILY C MEMBER 1"/>
    <property type="match status" value="1"/>
</dbReference>
<evidence type="ECO:0000259" key="13">
    <source>
        <dbReference type="PROSITE" id="PS51294"/>
    </source>
</evidence>
<comment type="caution">
    <text evidence="14">The sequence shown here is derived from an EMBL/GenBank/DDBJ whole genome shotgun (WGS) entry which is preliminary data.</text>
</comment>
<evidence type="ECO:0000256" key="7">
    <source>
        <dbReference type="ARBA" id="ARBA00023136"/>
    </source>
</evidence>
<evidence type="ECO:0000256" key="4">
    <source>
        <dbReference type="ARBA" id="ARBA00022692"/>
    </source>
</evidence>
<evidence type="ECO:0000256" key="9">
    <source>
        <dbReference type="SAM" id="Phobius"/>
    </source>
</evidence>
<feature type="domain" description="Myb-like" evidence="12">
    <location>
        <begin position="345"/>
        <end position="391"/>
    </location>
</feature>
<keyword evidence="6 9" id="KW-1133">Transmembrane helix</keyword>
<dbReference type="InterPro" id="IPR052606">
    <property type="entry name" value="DnaJ_domain_protein"/>
</dbReference>
<evidence type="ECO:0000313" key="14">
    <source>
        <dbReference type="EMBL" id="KAK6743585.1"/>
    </source>
</evidence>
<evidence type="ECO:0000256" key="6">
    <source>
        <dbReference type="ARBA" id="ARBA00022989"/>
    </source>
</evidence>
<evidence type="ECO:0000259" key="11">
    <source>
        <dbReference type="PROSITE" id="PS50076"/>
    </source>
</evidence>
<dbReference type="PROSITE" id="PS51294">
    <property type="entry name" value="HTH_MYB"/>
    <property type="match status" value="1"/>
</dbReference>
<protein>
    <recommendedName>
        <fullName evidence="3">DnaJ homolog subfamily C member 2</fullName>
    </recommendedName>
</protein>
<evidence type="ECO:0000313" key="15">
    <source>
        <dbReference type="Proteomes" id="UP001303046"/>
    </source>
</evidence>
<dbReference type="InterPro" id="IPR001005">
    <property type="entry name" value="SANT/Myb"/>
</dbReference>
<evidence type="ECO:0000256" key="5">
    <source>
        <dbReference type="ARBA" id="ARBA00022729"/>
    </source>
</evidence>
<evidence type="ECO:0000256" key="10">
    <source>
        <dbReference type="SAM" id="SignalP"/>
    </source>
</evidence>
<dbReference type="SUPFAM" id="SSF46689">
    <property type="entry name" value="Homeodomain-like"/>
    <property type="match status" value="1"/>
</dbReference>
<evidence type="ECO:0000256" key="3">
    <source>
        <dbReference type="ARBA" id="ARBA00014469"/>
    </source>
</evidence>
<name>A0ABR1CZH0_NECAM</name>
<feature type="domain" description="HTH myb-type" evidence="13">
    <location>
        <begin position="345"/>
        <end position="395"/>
    </location>
</feature>
<feature type="domain" description="J" evidence="11">
    <location>
        <begin position="38"/>
        <end position="102"/>
    </location>
</feature>
<dbReference type="SMART" id="SM00717">
    <property type="entry name" value="SANT"/>
    <property type="match status" value="1"/>
</dbReference>
<evidence type="ECO:0000256" key="1">
    <source>
        <dbReference type="ARBA" id="ARBA00004123"/>
    </source>
</evidence>
<dbReference type="Proteomes" id="UP001303046">
    <property type="component" value="Unassembled WGS sequence"/>
</dbReference>
<feature type="chain" id="PRO_5047324604" description="DnaJ homolog subfamily C member 2" evidence="10">
    <location>
        <begin position="20"/>
        <end position="403"/>
    </location>
</feature>
<dbReference type="PRINTS" id="PR00625">
    <property type="entry name" value="JDOMAIN"/>
</dbReference>
<keyword evidence="15" id="KW-1185">Reference proteome</keyword>
<dbReference type="InterPro" id="IPR009057">
    <property type="entry name" value="Homeodomain-like_sf"/>
</dbReference>
<dbReference type="PROSITE" id="PS50076">
    <property type="entry name" value="DNAJ_2"/>
    <property type="match status" value="1"/>
</dbReference>
<proteinExistence type="predicted"/>
<feature type="signal peptide" evidence="10">
    <location>
        <begin position="1"/>
        <end position="19"/>
    </location>
</feature>